<proteinExistence type="predicted"/>
<protein>
    <recommendedName>
        <fullName evidence="6">SH3b domain-containing protein</fullName>
    </recommendedName>
</protein>
<dbReference type="STRING" id="1748243.Tel_02300"/>
<accession>A0A0S2TAA4</accession>
<feature type="coiled-coil region" evidence="2">
    <location>
        <begin position="76"/>
        <end position="172"/>
    </location>
</feature>
<sequence>MKAAFADSAYVTDQVSIAVFPKADLSGEPVERLLSGTPVEVLQTTDGVAEVKTGAGNSGWMRSDFLTSALPAVVKLEQAETELREANMILDAADEKIARLEKEQAALKKQAEAAKELGWMRAELSKARDKAAALEKQLASQQAETSEVDQQAETLEQRIATLETENQDLQKRLGAVLMISDDTQPATREQPPAAPASFPWSAVALVLGLAAGFAAGYYWLERRLRQRFGGIKVY</sequence>
<dbReference type="InterPro" id="IPR016476">
    <property type="entry name" value="SH3_dom_pro"/>
</dbReference>
<keyword evidence="1" id="KW-0732">Signal</keyword>
<organism evidence="4 5">
    <name type="scientific">Candidatus Tenderia electrophaga</name>
    <dbReference type="NCBI Taxonomy" id="1748243"/>
    <lineage>
        <taxon>Bacteria</taxon>
        <taxon>Pseudomonadati</taxon>
        <taxon>Pseudomonadota</taxon>
        <taxon>Gammaproteobacteria</taxon>
        <taxon>Candidatus Tenderiales</taxon>
        <taxon>Candidatus Tenderiaceae</taxon>
        <taxon>Candidatus Tenderia</taxon>
    </lineage>
</organism>
<keyword evidence="3" id="KW-0812">Transmembrane</keyword>
<dbReference type="Proteomes" id="UP000055136">
    <property type="component" value="Chromosome"/>
</dbReference>
<evidence type="ECO:0000313" key="5">
    <source>
        <dbReference type="Proteomes" id="UP000055136"/>
    </source>
</evidence>
<dbReference type="NCBIfam" id="TIGR04211">
    <property type="entry name" value="SH3_and_anchor"/>
    <property type="match status" value="1"/>
</dbReference>
<evidence type="ECO:0000256" key="1">
    <source>
        <dbReference type="ARBA" id="ARBA00022729"/>
    </source>
</evidence>
<keyword evidence="2" id="KW-0175">Coiled coil</keyword>
<keyword evidence="3" id="KW-1133">Transmembrane helix</keyword>
<evidence type="ECO:0008006" key="6">
    <source>
        <dbReference type="Google" id="ProtNLM"/>
    </source>
</evidence>
<keyword evidence="3" id="KW-0472">Membrane</keyword>
<evidence type="ECO:0000313" key="4">
    <source>
        <dbReference type="EMBL" id="ALP52064.1"/>
    </source>
</evidence>
<dbReference type="Gene3D" id="2.30.30.40">
    <property type="entry name" value="SH3 Domains"/>
    <property type="match status" value="1"/>
</dbReference>
<evidence type="ECO:0000256" key="3">
    <source>
        <dbReference type="SAM" id="Phobius"/>
    </source>
</evidence>
<feature type="transmembrane region" description="Helical" evidence="3">
    <location>
        <begin position="198"/>
        <end position="220"/>
    </location>
</feature>
<dbReference type="KEGG" id="tee:Tel_02300"/>
<reference evidence="4" key="1">
    <citation type="submission" date="2015-10" db="EMBL/GenBank/DDBJ databases">
        <title>Description of Candidatus Tenderia electrophaga gen. nov, sp. nov., an Uncultivated Electroautotroph from a Biocathode Enrichment.</title>
        <authorList>
            <person name="Eddie B.J."/>
            <person name="Malanoski A.P."/>
            <person name="Wang Z."/>
            <person name="Hall R.J."/>
            <person name="Oh S.D."/>
            <person name="Heiner C."/>
            <person name="Lin B."/>
            <person name="Strycharz-Glaven S.M."/>
        </authorList>
    </citation>
    <scope>NUCLEOTIDE SEQUENCE [LARGE SCALE GENOMIC DNA]</scope>
    <source>
        <strain evidence="4">NRL1</strain>
    </source>
</reference>
<name>A0A0S2TAA4_9GAMM</name>
<gene>
    <name evidence="4" type="ORF">Tel_02300</name>
</gene>
<keyword evidence="5" id="KW-1185">Reference proteome</keyword>
<dbReference type="EMBL" id="CP013099">
    <property type="protein sequence ID" value="ALP52064.1"/>
    <property type="molecule type" value="Genomic_DNA"/>
</dbReference>
<dbReference type="Gene3D" id="1.10.287.1490">
    <property type="match status" value="1"/>
</dbReference>
<evidence type="ECO:0000256" key="2">
    <source>
        <dbReference type="SAM" id="Coils"/>
    </source>
</evidence>
<dbReference type="AlphaFoldDB" id="A0A0S2TAA4"/>